<reference evidence="2 3" key="1">
    <citation type="journal article" date="2018" name="Sci. Rep.">
        <title>Genomic signatures of local adaptation to the degree of environmental predictability in rotifers.</title>
        <authorList>
            <person name="Franch-Gras L."/>
            <person name="Hahn C."/>
            <person name="Garcia-Roger E.M."/>
            <person name="Carmona M.J."/>
            <person name="Serra M."/>
            <person name="Gomez A."/>
        </authorList>
    </citation>
    <scope>NUCLEOTIDE SEQUENCE [LARGE SCALE GENOMIC DNA]</scope>
    <source>
        <strain evidence="2">HYR1</strain>
    </source>
</reference>
<sequence>MIIFFWSHKFIFEPSKRSRFVEKKLNLKKPNSSLFLCPLTSQKKNPKNQRVHTVPFYSLNCGLKTYFEEPYDEEFDKIPIFEDMSTIGSSLKFKGTRPKSSGQKPDDDELKRIEDAINYGTNKPDLHYKRSYLGYIRFMGRIVRINPNLACFITSNSYKKLPENLKCCIRNVRIIEPDLKQITIGLLISQGMNQGLTDVEILAKKILDFLSILPAIVYIKIPNEFVKKCKSIGTISKIIKLSAIKYRQDKGRQERVLGLNISCLFSPNFTTANDKVLFNSLLKKIFDYEATNFIEDTLTNLIKAQMSDNGLRINNKQIQKRIN</sequence>
<evidence type="ECO:0000259" key="1">
    <source>
        <dbReference type="Pfam" id="PF12774"/>
    </source>
</evidence>
<comment type="caution">
    <text evidence="2">The sequence shown here is derived from an EMBL/GenBank/DDBJ whole genome shotgun (WGS) entry which is preliminary data.</text>
</comment>
<dbReference type="GO" id="GO:0030286">
    <property type="term" value="C:dynein complex"/>
    <property type="evidence" value="ECO:0007669"/>
    <property type="project" value="InterPro"/>
</dbReference>
<feature type="domain" description="Dynein heavy chain hydrolytic ATP-binding dynein motor region" evidence="1">
    <location>
        <begin position="135"/>
        <end position="322"/>
    </location>
</feature>
<dbReference type="GO" id="GO:0051959">
    <property type="term" value="F:dynein light intermediate chain binding"/>
    <property type="evidence" value="ECO:0007669"/>
    <property type="project" value="InterPro"/>
</dbReference>
<dbReference type="GO" id="GO:0005524">
    <property type="term" value="F:ATP binding"/>
    <property type="evidence" value="ECO:0007669"/>
    <property type="project" value="InterPro"/>
</dbReference>
<dbReference type="InterPro" id="IPR026983">
    <property type="entry name" value="DHC"/>
</dbReference>
<dbReference type="Proteomes" id="UP000276133">
    <property type="component" value="Unassembled WGS sequence"/>
</dbReference>
<dbReference type="EMBL" id="REGN01000244">
    <property type="protein sequence ID" value="RNA43273.1"/>
    <property type="molecule type" value="Genomic_DNA"/>
</dbReference>
<dbReference type="STRING" id="10195.A0A3M7T5B1"/>
<organism evidence="2 3">
    <name type="scientific">Brachionus plicatilis</name>
    <name type="common">Marine rotifer</name>
    <name type="synonym">Brachionus muelleri</name>
    <dbReference type="NCBI Taxonomy" id="10195"/>
    <lineage>
        <taxon>Eukaryota</taxon>
        <taxon>Metazoa</taxon>
        <taxon>Spiralia</taxon>
        <taxon>Gnathifera</taxon>
        <taxon>Rotifera</taxon>
        <taxon>Eurotatoria</taxon>
        <taxon>Monogononta</taxon>
        <taxon>Pseudotrocha</taxon>
        <taxon>Ploima</taxon>
        <taxon>Brachionidae</taxon>
        <taxon>Brachionus</taxon>
    </lineage>
</organism>
<gene>
    <name evidence="2" type="ORF">BpHYR1_038794</name>
</gene>
<dbReference type="AlphaFoldDB" id="A0A3M7T5B1"/>
<dbReference type="GO" id="GO:0060294">
    <property type="term" value="P:cilium movement involved in cell motility"/>
    <property type="evidence" value="ECO:0007669"/>
    <property type="project" value="TreeGrafter"/>
</dbReference>
<dbReference type="PANTHER" id="PTHR10676">
    <property type="entry name" value="DYNEIN HEAVY CHAIN FAMILY PROTEIN"/>
    <property type="match status" value="1"/>
</dbReference>
<dbReference type="GO" id="GO:0097729">
    <property type="term" value="C:9+2 motile cilium"/>
    <property type="evidence" value="ECO:0007669"/>
    <property type="project" value="TreeGrafter"/>
</dbReference>
<protein>
    <submittedName>
        <fullName evidence="2">Dynein heavy chain domain-containing 1-like</fullName>
    </submittedName>
</protein>
<keyword evidence="3" id="KW-1185">Reference proteome</keyword>
<dbReference type="Pfam" id="PF12774">
    <property type="entry name" value="AAA_6"/>
    <property type="match status" value="1"/>
</dbReference>
<dbReference type="GO" id="GO:0045505">
    <property type="term" value="F:dynein intermediate chain binding"/>
    <property type="evidence" value="ECO:0007669"/>
    <property type="project" value="InterPro"/>
</dbReference>
<name>A0A3M7T5B1_BRAPC</name>
<evidence type="ECO:0000313" key="2">
    <source>
        <dbReference type="EMBL" id="RNA43273.1"/>
    </source>
</evidence>
<evidence type="ECO:0000313" key="3">
    <source>
        <dbReference type="Proteomes" id="UP000276133"/>
    </source>
</evidence>
<proteinExistence type="predicted"/>
<accession>A0A3M7T5B1</accession>
<dbReference type="InterPro" id="IPR035699">
    <property type="entry name" value="AAA_6"/>
</dbReference>
<dbReference type="GO" id="GO:0008569">
    <property type="term" value="F:minus-end-directed microtubule motor activity"/>
    <property type="evidence" value="ECO:0007669"/>
    <property type="project" value="TreeGrafter"/>
</dbReference>